<accession>A0A834NRB2</accession>
<name>A0A834NRB2_VESPE</name>
<comment type="caution">
    <text evidence="1">The sequence shown here is derived from an EMBL/GenBank/DDBJ whole genome shotgun (WGS) entry which is preliminary data.</text>
</comment>
<gene>
    <name evidence="1" type="ORF">H0235_011011</name>
</gene>
<keyword evidence="2" id="KW-1185">Reference proteome</keyword>
<reference evidence="1" key="1">
    <citation type="journal article" date="2020" name="G3 (Bethesda)">
        <title>High-Quality Assemblies for Three Invasive Social Wasps from the &lt;i&gt;Vespula&lt;/i&gt; Genus.</title>
        <authorList>
            <person name="Harrop T.W.R."/>
            <person name="Guhlin J."/>
            <person name="McLaughlin G.M."/>
            <person name="Permina E."/>
            <person name="Stockwell P."/>
            <person name="Gilligan J."/>
            <person name="Le Lec M.F."/>
            <person name="Gruber M.A.M."/>
            <person name="Quinn O."/>
            <person name="Lovegrove M."/>
            <person name="Duncan E.J."/>
            <person name="Remnant E.J."/>
            <person name="Van Eeckhoven J."/>
            <person name="Graham B."/>
            <person name="Knapp R.A."/>
            <person name="Langford K.W."/>
            <person name="Kronenberg Z."/>
            <person name="Press M.O."/>
            <person name="Eacker S.M."/>
            <person name="Wilson-Rankin E.E."/>
            <person name="Purcell J."/>
            <person name="Lester P.J."/>
            <person name="Dearden P.K."/>
        </authorList>
    </citation>
    <scope>NUCLEOTIDE SEQUENCE</scope>
    <source>
        <strain evidence="1">Volc-1</strain>
    </source>
</reference>
<proteinExistence type="predicted"/>
<dbReference type="EMBL" id="JACSDY010000010">
    <property type="protein sequence ID" value="KAF7416480.1"/>
    <property type="molecule type" value="Genomic_DNA"/>
</dbReference>
<protein>
    <submittedName>
        <fullName evidence="1">Uncharacterized protein</fullName>
    </submittedName>
</protein>
<sequence>MTLWLNICLETSSYSQNIFRYHSNFLEAIVQFSHEILQPDVNGVSLHDGFLNMNQTIRSLLSINSFPVRSFQNCLEILLNTFTRFVLLVARARLSHRAVRINDGFHTNLIEAKIFYQ</sequence>
<evidence type="ECO:0000313" key="1">
    <source>
        <dbReference type="EMBL" id="KAF7416480.1"/>
    </source>
</evidence>
<dbReference type="Proteomes" id="UP000600918">
    <property type="component" value="Unassembled WGS sequence"/>
</dbReference>
<organism evidence="1 2">
    <name type="scientific">Vespula pensylvanica</name>
    <name type="common">Western yellow jacket</name>
    <name type="synonym">Wasp</name>
    <dbReference type="NCBI Taxonomy" id="30213"/>
    <lineage>
        <taxon>Eukaryota</taxon>
        <taxon>Metazoa</taxon>
        <taxon>Ecdysozoa</taxon>
        <taxon>Arthropoda</taxon>
        <taxon>Hexapoda</taxon>
        <taxon>Insecta</taxon>
        <taxon>Pterygota</taxon>
        <taxon>Neoptera</taxon>
        <taxon>Endopterygota</taxon>
        <taxon>Hymenoptera</taxon>
        <taxon>Apocrita</taxon>
        <taxon>Aculeata</taxon>
        <taxon>Vespoidea</taxon>
        <taxon>Vespidae</taxon>
        <taxon>Vespinae</taxon>
        <taxon>Vespula</taxon>
    </lineage>
</organism>
<evidence type="ECO:0000313" key="2">
    <source>
        <dbReference type="Proteomes" id="UP000600918"/>
    </source>
</evidence>
<dbReference type="AlphaFoldDB" id="A0A834NRB2"/>